<sequence length="281" mass="31784">MSVQGMDVQSISRQLGTISNVSENQYERMSAPMSVPVVFPGTLKESTPSLEFLIDIACGFEAHKKICEEQALMTKSKFSTWVSSQALPNFSSLKKFIMAGCNFKQSDRLELDVGLPLNYHRYENCYVEYREESLMFLATAAIVGTKLEYLRLDVVNFDMLFGASISTNIFPDGSDARRLRYPSIRGMNSTSWNFNRGLRRLPRATSNLEHLSIDKRCHDRGSVNVDWVVVTVGLKLPDLESVEFSNAMGEPSSLTEFLERHARTLRNLKLKHCHLRGTIAN</sequence>
<dbReference type="EMBL" id="PQXK01000010">
    <property type="protein sequence ID" value="TGO42294.1"/>
    <property type="molecule type" value="Genomic_DNA"/>
</dbReference>
<name>A0A4Z1GZ94_9HELO</name>
<dbReference type="Proteomes" id="UP000297814">
    <property type="component" value="Unassembled WGS sequence"/>
</dbReference>
<dbReference type="AlphaFoldDB" id="A0A4Z1GZ94"/>
<evidence type="ECO:0000313" key="1">
    <source>
        <dbReference type="EMBL" id="TGO42294.1"/>
    </source>
</evidence>
<gene>
    <name evidence="1" type="ORF">BHYA_0010g00540</name>
</gene>
<proteinExistence type="predicted"/>
<organism evidence="1 2">
    <name type="scientific">Botrytis hyacinthi</name>
    <dbReference type="NCBI Taxonomy" id="278943"/>
    <lineage>
        <taxon>Eukaryota</taxon>
        <taxon>Fungi</taxon>
        <taxon>Dikarya</taxon>
        <taxon>Ascomycota</taxon>
        <taxon>Pezizomycotina</taxon>
        <taxon>Leotiomycetes</taxon>
        <taxon>Helotiales</taxon>
        <taxon>Sclerotiniaceae</taxon>
        <taxon>Botrytis</taxon>
    </lineage>
</organism>
<evidence type="ECO:0000313" key="2">
    <source>
        <dbReference type="Proteomes" id="UP000297814"/>
    </source>
</evidence>
<protein>
    <submittedName>
        <fullName evidence="1">Uncharacterized protein</fullName>
    </submittedName>
</protein>
<dbReference type="SUPFAM" id="SSF52047">
    <property type="entry name" value="RNI-like"/>
    <property type="match status" value="1"/>
</dbReference>
<keyword evidence="2" id="KW-1185">Reference proteome</keyword>
<accession>A0A4Z1GZ94</accession>
<comment type="caution">
    <text evidence="1">The sequence shown here is derived from an EMBL/GenBank/DDBJ whole genome shotgun (WGS) entry which is preliminary data.</text>
</comment>
<reference evidence="1 2" key="1">
    <citation type="submission" date="2017-12" db="EMBL/GenBank/DDBJ databases">
        <title>Comparative genomics of Botrytis spp.</title>
        <authorList>
            <person name="Valero-Jimenez C.A."/>
            <person name="Tapia P."/>
            <person name="Veloso J."/>
            <person name="Silva-Moreno E."/>
            <person name="Staats M."/>
            <person name="Valdes J.H."/>
            <person name="Van Kan J.A.L."/>
        </authorList>
    </citation>
    <scope>NUCLEOTIDE SEQUENCE [LARGE SCALE GENOMIC DNA]</scope>
    <source>
        <strain evidence="1 2">Bh0001</strain>
    </source>
</reference>